<comment type="caution">
    <text evidence="10">The sequence shown here is derived from an EMBL/GenBank/DDBJ whole genome shotgun (WGS) entry which is preliminary data.</text>
</comment>
<evidence type="ECO:0000256" key="3">
    <source>
        <dbReference type="ARBA" id="ARBA00022692"/>
    </source>
</evidence>
<dbReference type="Proteomes" id="UP001595765">
    <property type="component" value="Unassembled WGS sequence"/>
</dbReference>
<keyword evidence="4" id="KW-0547">Nucleotide-binding</keyword>
<keyword evidence="5 8" id="KW-1133">Transmembrane helix</keyword>
<evidence type="ECO:0000313" key="10">
    <source>
        <dbReference type="EMBL" id="MFC4032988.1"/>
    </source>
</evidence>
<evidence type="ECO:0000259" key="9">
    <source>
        <dbReference type="Pfam" id="PF18967"/>
    </source>
</evidence>
<keyword evidence="3 8" id="KW-0812">Transmembrane</keyword>
<sequence>MSTPAPGTATASRTGSRLLTELRAEIAHADNKASVLLGALSMTAGLLGALLAARQWAPGRLSAPGAVLWWTGVMALAGSLLALLLAIVPRYGRERWAPGRPLTYFDDIRRAADQQGLARALADTEAAADTGLLDALSATSRIVGSKHLWIRAGLAAYCVGAVLVPSALILG</sequence>
<dbReference type="RefSeq" id="WP_386430051.1">
    <property type="nucleotide sequence ID" value="NZ_JBHSBB010000010.1"/>
</dbReference>
<evidence type="ECO:0000256" key="6">
    <source>
        <dbReference type="ARBA" id="ARBA00023118"/>
    </source>
</evidence>
<evidence type="ECO:0000313" key="11">
    <source>
        <dbReference type="Proteomes" id="UP001595765"/>
    </source>
</evidence>
<reference evidence="11" key="1">
    <citation type="journal article" date="2019" name="Int. J. Syst. Evol. Microbiol.">
        <title>The Global Catalogue of Microorganisms (GCM) 10K type strain sequencing project: providing services to taxonomists for standard genome sequencing and annotation.</title>
        <authorList>
            <consortium name="The Broad Institute Genomics Platform"/>
            <consortium name="The Broad Institute Genome Sequencing Center for Infectious Disease"/>
            <person name="Wu L."/>
            <person name="Ma J."/>
        </authorList>
    </citation>
    <scope>NUCLEOTIDE SEQUENCE [LARGE SCALE GENOMIC DNA]</scope>
    <source>
        <strain evidence="11">CGMCC 4.7237</strain>
    </source>
</reference>
<feature type="domain" description="Pycsar effector protein" evidence="9">
    <location>
        <begin position="17"/>
        <end position="169"/>
    </location>
</feature>
<keyword evidence="2" id="KW-1003">Cell membrane</keyword>
<dbReference type="EMBL" id="JBHSBB010000010">
    <property type="protein sequence ID" value="MFC4032988.1"/>
    <property type="molecule type" value="Genomic_DNA"/>
</dbReference>
<dbReference type="Pfam" id="PF18967">
    <property type="entry name" value="PycTM"/>
    <property type="match status" value="1"/>
</dbReference>
<organism evidence="10 11">
    <name type="scientific">Streptomyces polygonati</name>
    <dbReference type="NCBI Taxonomy" id="1617087"/>
    <lineage>
        <taxon>Bacteria</taxon>
        <taxon>Bacillati</taxon>
        <taxon>Actinomycetota</taxon>
        <taxon>Actinomycetes</taxon>
        <taxon>Kitasatosporales</taxon>
        <taxon>Streptomycetaceae</taxon>
        <taxon>Streptomyces</taxon>
    </lineage>
</organism>
<comment type="subcellular location">
    <subcellularLocation>
        <location evidence="1">Cell membrane</location>
    </subcellularLocation>
</comment>
<protein>
    <submittedName>
        <fullName evidence="10">Pycsar system effector family protein</fullName>
    </submittedName>
</protein>
<keyword evidence="6" id="KW-0051">Antiviral defense</keyword>
<evidence type="ECO:0000256" key="1">
    <source>
        <dbReference type="ARBA" id="ARBA00004236"/>
    </source>
</evidence>
<feature type="transmembrane region" description="Helical" evidence="8">
    <location>
        <begin position="68"/>
        <end position="88"/>
    </location>
</feature>
<evidence type="ECO:0000256" key="2">
    <source>
        <dbReference type="ARBA" id="ARBA00022475"/>
    </source>
</evidence>
<feature type="transmembrane region" description="Helical" evidence="8">
    <location>
        <begin position="148"/>
        <end position="170"/>
    </location>
</feature>
<dbReference type="InterPro" id="IPR043760">
    <property type="entry name" value="PycTM_dom"/>
</dbReference>
<keyword evidence="7 8" id="KW-0472">Membrane</keyword>
<gene>
    <name evidence="10" type="ORF">ACFO3J_16025</name>
</gene>
<keyword evidence="11" id="KW-1185">Reference proteome</keyword>
<evidence type="ECO:0000256" key="8">
    <source>
        <dbReference type="SAM" id="Phobius"/>
    </source>
</evidence>
<evidence type="ECO:0000256" key="7">
    <source>
        <dbReference type="ARBA" id="ARBA00023136"/>
    </source>
</evidence>
<feature type="transmembrane region" description="Helical" evidence="8">
    <location>
        <begin position="33"/>
        <end position="56"/>
    </location>
</feature>
<evidence type="ECO:0000256" key="5">
    <source>
        <dbReference type="ARBA" id="ARBA00022989"/>
    </source>
</evidence>
<name>A0ABV8HLT5_9ACTN</name>
<evidence type="ECO:0000256" key="4">
    <source>
        <dbReference type="ARBA" id="ARBA00022741"/>
    </source>
</evidence>
<accession>A0ABV8HLT5</accession>
<proteinExistence type="predicted"/>